<feature type="compositionally biased region" description="Basic and acidic residues" evidence="1">
    <location>
        <begin position="270"/>
        <end position="289"/>
    </location>
</feature>
<dbReference type="OMA" id="RWRMEGS"/>
<dbReference type="EMBL" id="DF237540">
    <property type="protein sequence ID" value="GAQ90034.1"/>
    <property type="molecule type" value="Genomic_DNA"/>
</dbReference>
<reference evidence="2 3" key="1">
    <citation type="journal article" date="2014" name="Nat. Commun.">
        <title>Klebsormidium flaccidum genome reveals primary factors for plant terrestrial adaptation.</title>
        <authorList>
            <person name="Hori K."/>
            <person name="Maruyama F."/>
            <person name="Fujisawa T."/>
            <person name="Togashi T."/>
            <person name="Yamamoto N."/>
            <person name="Seo M."/>
            <person name="Sato S."/>
            <person name="Yamada T."/>
            <person name="Mori H."/>
            <person name="Tajima N."/>
            <person name="Moriyama T."/>
            <person name="Ikeuchi M."/>
            <person name="Watanabe M."/>
            <person name="Wada H."/>
            <person name="Kobayashi K."/>
            <person name="Saito M."/>
            <person name="Masuda T."/>
            <person name="Sasaki-Sekimoto Y."/>
            <person name="Mashiguchi K."/>
            <person name="Awai K."/>
            <person name="Shimojima M."/>
            <person name="Masuda S."/>
            <person name="Iwai M."/>
            <person name="Nobusawa T."/>
            <person name="Narise T."/>
            <person name="Kondo S."/>
            <person name="Saito H."/>
            <person name="Sato R."/>
            <person name="Murakawa M."/>
            <person name="Ihara Y."/>
            <person name="Oshima-Yamada Y."/>
            <person name="Ohtaka K."/>
            <person name="Satoh M."/>
            <person name="Sonobe K."/>
            <person name="Ishii M."/>
            <person name="Ohtani R."/>
            <person name="Kanamori-Sato M."/>
            <person name="Honoki R."/>
            <person name="Miyazaki D."/>
            <person name="Mochizuki H."/>
            <person name="Umetsu J."/>
            <person name="Higashi K."/>
            <person name="Shibata D."/>
            <person name="Kamiya Y."/>
            <person name="Sato N."/>
            <person name="Nakamura Y."/>
            <person name="Tabata S."/>
            <person name="Ida S."/>
            <person name="Kurokawa K."/>
            <person name="Ohta H."/>
        </authorList>
    </citation>
    <scope>NUCLEOTIDE SEQUENCE [LARGE SCALE GENOMIC DNA]</scope>
    <source>
        <strain evidence="2 3">NIES-2285</strain>
    </source>
</reference>
<gene>
    <name evidence="2" type="ORF">KFL_005910090</name>
</gene>
<accession>A0A1Y1IGM5</accession>
<name>A0A1Y1IGM5_KLENI</name>
<feature type="compositionally biased region" description="Basic and acidic residues" evidence="1">
    <location>
        <begin position="343"/>
        <end position="358"/>
    </location>
</feature>
<evidence type="ECO:0000313" key="3">
    <source>
        <dbReference type="Proteomes" id="UP000054558"/>
    </source>
</evidence>
<keyword evidence="3" id="KW-1185">Reference proteome</keyword>
<feature type="compositionally biased region" description="Pro residues" evidence="1">
    <location>
        <begin position="236"/>
        <end position="251"/>
    </location>
</feature>
<evidence type="ECO:0000256" key="1">
    <source>
        <dbReference type="SAM" id="MobiDB-lite"/>
    </source>
</evidence>
<protein>
    <submittedName>
        <fullName evidence="2">Uncharacterized protein</fullName>
    </submittedName>
</protein>
<sequence>MVATDTAPSSRDAGWIPWDSLQATLADYHWALQEYLRSLVQALHHLEADPSRSAPQRGARSRPFAVLWRWRGLDGLGPRGGRATWERQCWFCDGVGIMPVVNLHGYLCAWAPAALNTRHHAASAAPPSSAAAVRPPAPSHERLQRRRAALARGHAGRVGTPGLRLMRVSKAQKVPGESTQRYVGHLVPAFEVRERAEQMPHWHDGRTRRRGNLLEFDWRRAQWIADVQNIVESPVGPAPPAAAPPPPPPRPLDAAQPAAGALAKAAHLTGGDRRSGGMARLERMLADWSRRRRGAGRRQAGGAERAGEGLPQGGPTAAARTREGQLGGRRSSGARGGTAGQGREGRAGRPAAEERDPAGPRGRMGRGGNGPGRGQRQGEGRGAPVTLDGDFPEDLVSIRPGYEEEEEGAAAAAAVAAGRAGLEGGVTFRDRIFDPRLRASPLLQPMLRISEALSLSFLGERRDARAGPSTPD</sequence>
<dbReference type="AlphaFoldDB" id="A0A1Y1IGM5"/>
<organism evidence="2 3">
    <name type="scientific">Klebsormidium nitens</name>
    <name type="common">Green alga</name>
    <name type="synonym">Ulothrix nitens</name>
    <dbReference type="NCBI Taxonomy" id="105231"/>
    <lineage>
        <taxon>Eukaryota</taxon>
        <taxon>Viridiplantae</taxon>
        <taxon>Streptophyta</taxon>
        <taxon>Klebsormidiophyceae</taxon>
        <taxon>Klebsormidiales</taxon>
        <taxon>Klebsormidiaceae</taxon>
        <taxon>Klebsormidium</taxon>
    </lineage>
</organism>
<feature type="region of interest" description="Disordered" evidence="1">
    <location>
        <begin position="234"/>
        <end position="392"/>
    </location>
</feature>
<dbReference type="Proteomes" id="UP000054558">
    <property type="component" value="Unassembled WGS sequence"/>
</dbReference>
<evidence type="ECO:0000313" key="2">
    <source>
        <dbReference type="EMBL" id="GAQ90034.1"/>
    </source>
</evidence>
<feature type="compositionally biased region" description="Gly residues" evidence="1">
    <location>
        <begin position="365"/>
        <end position="381"/>
    </location>
</feature>
<dbReference type="OrthoDB" id="2018306at2759"/>
<proteinExistence type="predicted"/>
<feature type="compositionally biased region" description="Low complexity" evidence="1">
    <location>
        <begin position="252"/>
        <end position="266"/>
    </location>
</feature>